<dbReference type="GeneID" id="75180364"/>
<dbReference type="PANTHER" id="PTHR46825">
    <property type="entry name" value="D-ALANYL-D-ALANINE-CARBOXYPEPTIDASE/ENDOPEPTIDASE AMPH"/>
    <property type="match status" value="1"/>
</dbReference>
<evidence type="ECO:0000313" key="4">
    <source>
        <dbReference type="Proteomes" id="UP000298111"/>
    </source>
</evidence>
<dbReference type="GO" id="GO:0016787">
    <property type="term" value="F:hydrolase activity"/>
    <property type="evidence" value="ECO:0007669"/>
    <property type="project" value="UniProtKB-KW"/>
</dbReference>
<dbReference type="RefSeq" id="WP_016470812.1">
    <property type="nucleotide sequence ID" value="NZ_BBQG01000025.1"/>
</dbReference>
<dbReference type="InterPro" id="IPR050491">
    <property type="entry name" value="AmpC-like"/>
</dbReference>
<gene>
    <name evidence="3" type="ORF">D8771_10155</name>
</gene>
<dbReference type="AlphaFoldDB" id="A0A8H1LJH7"/>
<organism evidence="3 4">
    <name type="scientific">Streptomyces albus</name>
    <dbReference type="NCBI Taxonomy" id="1888"/>
    <lineage>
        <taxon>Bacteria</taxon>
        <taxon>Bacillati</taxon>
        <taxon>Actinomycetota</taxon>
        <taxon>Actinomycetes</taxon>
        <taxon>Kitasatosporales</taxon>
        <taxon>Streptomycetaceae</taxon>
        <taxon>Streptomyces</taxon>
    </lineage>
</organism>
<feature type="compositionally biased region" description="Polar residues" evidence="1">
    <location>
        <begin position="1"/>
        <end position="15"/>
    </location>
</feature>
<name>A0A8H1LJH7_9ACTN</name>
<dbReference type="InterPro" id="IPR006311">
    <property type="entry name" value="TAT_signal"/>
</dbReference>
<protein>
    <submittedName>
        <fullName evidence="3">Class A beta-lactamase-related serine hydrolase</fullName>
    </submittedName>
</protein>
<dbReference type="Gene3D" id="3.40.710.10">
    <property type="entry name" value="DD-peptidase/beta-lactamase superfamily"/>
    <property type="match status" value="1"/>
</dbReference>
<feature type="compositionally biased region" description="Basic and acidic residues" evidence="1">
    <location>
        <begin position="17"/>
        <end position="29"/>
    </location>
</feature>
<feature type="domain" description="Beta-lactamase-related" evidence="2">
    <location>
        <begin position="93"/>
        <end position="412"/>
    </location>
</feature>
<dbReference type="Proteomes" id="UP000298111">
    <property type="component" value="Unassembled WGS sequence"/>
</dbReference>
<evidence type="ECO:0000256" key="1">
    <source>
        <dbReference type="SAM" id="MobiDB-lite"/>
    </source>
</evidence>
<dbReference type="InterPro" id="IPR012338">
    <property type="entry name" value="Beta-lactam/transpept-like"/>
</dbReference>
<dbReference type="Pfam" id="PF00144">
    <property type="entry name" value="Beta-lactamase"/>
    <property type="match status" value="1"/>
</dbReference>
<dbReference type="SUPFAM" id="SSF56601">
    <property type="entry name" value="beta-lactamase/transpeptidase-like"/>
    <property type="match status" value="1"/>
</dbReference>
<keyword evidence="3" id="KW-0378">Hydrolase</keyword>
<dbReference type="PROSITE" id="PS51318">
    <property type="entry name" value="TAT"/>
    <property type="match status" value="1"/>
</dbReference>
<dbReference type="EMBL" id="RCIY01000044">
    <property type="protein sequence ID" value="TGG85528.1"/>
    <property type="molecule type" value="Genomic_DNA"/>
</dbReference>
<evidence type="ECO:0000313" key="3">
    <source>
        <dbReference type="EMBL" id="TGG85528.1"/>
    </source>
</evidence>
<comment type="caution">
    <text evidence="3">The sequence shown here is derived from an EMBL/GenBank/DDBJ whole genome shotgun (WGS) entry which is preliminary data.</text>
</comment>
<sequence>MTRSSAQSPRAATSFSRRPDERPRSRDRPGPALGRRAFTRGGAGLGAATLLAGTGLAGGPAGTAHAAGAEAAGAATAGTGRTAPAPHWAQGVRRELSRLVAEQGLPGAQAVITDARGRVTEVTAGAGDLATGRPFPHRARLRVASNTKMFVATVVLQLAAAGRIELEAPVARYLPGVLPETDGSRRVRVRHLLQHTSGLPELPESLSEHTPGYHRPEQVAEISLRQPPRFAPGARWEYCNLGYILLGMVVERVTGRSCEQEVRRRVTARLGLEHTYWPRWPEQRLRGPHPSAYRRTADGGHRPVTFVNTSVIGAAGALVSTGADLTVFLRGLLSGRLLPSGPLARMKDGVPCDIARGAVYGLGLARYPLSGVVGATGYWGHGGTVEGTRTRGGMTDDGRAVLVAVNEVSPRQDGSQAVVDTVERIFRRLPHGRPAGEGER</sequence>
<reference evidence="3 4" key="1">
    <citation type="submission" date="2018-10" db="EMBL/GenBank/DDBJ databases">
        <title>Isolation of pseudouridimycin from Streptomyces albus DSM 40763.</title>
        <authorList>
            <person name="Rosenqvist P."/>
            <person name="Metsae-Ketelae M."/>
            <person name="Virta P."/>
        </authorList>
    </citation>
    <scope>NUCLEOTIDE SEQUENCE [LARGE SCALE GENOMIC DNA]</scope>
    <source>
        <strain evidence="3 4">DSM 40763</strain>
    </source>
</reference>
<proteinExistence type="predicted"/>
<evidence type="ECO:0000259" key="2">
    <source>
        <dbReference type="Pfam" id="PF00144"/>
    </source>
</evidence>
<dbReference type="InterPro" id="IPR001466">
    <property type="entry name" value="Beta-lactam-related"/>
</dbReference>
<feature type="region of interest" description="Disordered" evidence="1">
    <location>
        <begin position="1"/>
        <end position="40"/>
    </location>
</feature>
<accession>A0A8H1LJH7</accession>
<dbReference type="PANTHER" id="PTHR46825:SF7">
    <property type="entry name" value="D-ALANYL-D-ALANINE CARBOXYPEPTIDASE"/>
    <property type="match status" value="1"/>
</dbReference>